<protein>
    <submittedName>
        <fullName evidence="2">REP element-mobilizing transposase RayT</fullName>
    </submittedName>
</protein>
<keyword evidence="3" id="KW-1185">Reference proteome</keyword>
<accession>A0A239IHB8</accession>
<dbReference type="EMBL" id="FZOJ01000027">
    <property type="protein sequence ID" value="SNS91814.1"/>
    <property type="molecule type" value="Genomic_DNA"/>
</dbReference>
<dbReference type="PANTHER" id="PTHR36966:SF1">
    <property type="entry name" value="REP-ASSOCIATED TYROSINE TRANSPOSASE"/>
    <property type="match status" value="1"/>
</dbReference>
<dbReference type="GO" id="GO:0006313">
    <property type="term" value="P:DNA transposition"/>
    <property type="evidence" value="ECO:0007669"/>
    <property type="project" value="InterPro"/>
</dbReference>
<name>A0A239IHB8_9FIRM</name>
<feature type="domain" description="Transposase IS200-like" evidence="1">
    <location>
        <begin position="27"/>
        <end position="161"/>
    </location>
</feature>
<evidence type="ECO:0000313" key="3">
    <source>
        <dbReference type="Proteomes" id="UP000198304"/>
    </source>
</evidence>
<dbReference type="GO" id="GO:0043565">
    <property type="term" value="F:sequence-specific DNA binding"/>
    <property type="evidence" value="ECO:0007669"/>
    <property type="project" value="TreeGrafter"/>
</dbReference>
<dbReference type="InterPro" id="IPR052715">
    <property type="entry name" value="RAYT_transposase"/>
</dbReference>
<proteinExistence type="predicted"/>
<evidence type="ECO:0000313" key="2">
    <source>
        <dbReference type="EMBL" id="SNS91814.1"/>
    </source>
</evidence>
<dbReference type="PANTHER" id="PTHR36966">
    <property type="entry name" value="REP-ASSOCIATED TYROSINE TRANSPOSASE"/>
    <property type="match status" value="1"/>
</dbReference>
<sequence length="173" mass="20493">MKNTQGMICMDKLPQRKNIRLKNYDYSQAGYYFITICTKGRQNLFGEIVEADDPVCPKQVMKANKIGKIVCACWNKINDIYDNVRTDSFCLMPNHIHGIVVISEGGQSRPPLPKIIQGYKSVSTRMCFKYNIKTIWQRNYHDRIIRNQQEYLKIYEYMENNPLKWAEDKYYIK</sequence>
<evidence type="ECO:0000259" key="1">
    <source>
        <dbReference type="SMART" id="SM01321"/>
    </source>
</evidence>
<dbReference type="SUPFAM" id="SSF143422">
    <property type="entry name" value="Transposase IS200-like"/>
    <property type="match status" value="1"/>
</dbReference>
<dbReference type="Gene3D" id="3.30.70.1290">
    <property type="entry name" value="Transposase IS200-like"/>
    <property type="match status" value="1"/>
</dbReference>
<dbReference type="InterPro" id="IPR036515">
    <property type="entry name" value="Transposase_17_sf"/>
</dbReference>
<reference evidence="3" key="1">
    <citation type="submission" date="2017-06" db="EMBL/GenBank/DDBJ databases">
        <authorList>
            <person name="Varghese N."/>
            <person name="Submissions S."/>
        </authorList>
    </citation>
    <scope>NUCLEOTIDE SEQUENCE [LARGE SCALE GENOMIC DNA]</scope>
    <source>
        <strain evidence="3">SCA</strain>
    </source>
</reference>
<dbReference type="GO" id="GO:0004803">
    <property type="term" value="F:transposase activity"/>
    <property type="evidence" value="ECO:0007669"/>
    <property type="project" value="InterPro"/>
</dbReference>
<dbReference type="Pfam" id="PF01797">
    <property type="entry name" value="Y1_Tnp"/>
    <property type="match status" value="1"/>
</dbReference>
<dbReference type="SMART" id="SM01321">
    <property type="entry name" value="Y1_Tnp"/>
    <property type="match status" value="1"/>
</dbReference>
<organism evidence="2 3">
    <name type="scientific">Anaerovirgula multivorans</name>
    <dbReference type="NCBI Taxonomy" id="312168"/>
    <lineage>
        <taxon>Bacteria</taxon>
        <taxon>Bacillati</taxon>
        <taxon>Bacillota</taxon>
        <taxon>Clostridia</taxon>
        <taxon>Peptostreptococcales</taxon>
        <taxon>Natronincolaceae</taxon>
        <taxon>Anaerovirgula</taxon>
    </lineage>
</organism>
<dbReference type="Proteomes" id="UP000198304">
    <property type="component" value="Unassembled WGS sequence"/>
</dbReference>
<dbReference type="AlphaFoldDB" id="A0A239IHB8"/>
<gene>
    <name evidence="2" type="ORF">SAMN05446037_102743</name>
</gene>
<dbReference type="InterPro" id="IPR002686">
    <property type="entry name" value="Transposase_17"/>
</dbReference>